<feature type="region of interest" description="Disordered" evidence="1">
    <location>
        <begin position="392"/>
        <end position="461"/>
    </location>
</feature>
<dbReference type="SUPFAM" id="SSF49319">
    <property type="entry name" value="Actinoxanthin-like"/>
    <property type="match status" value="1"/>
</dbReference>
<keyword evidence="2" id="KW-0812">Transmembrane</keyword>
<accession>A0A6A0AWT9</accession>
<name>A0A6A0AWT9_9ACTN</name>
<proteinExistence type="predicted"/>
<evidence type="ECO:0000256" key="2">
    <source>
        <dbReference type="SAM" id="Phobius"/>
    </source>
</evidence>
<organism evidence="3 4">
    <name type="scientific">Streptomyces pacificus</name>
    <dbReference type="NCBI Taxonomy" id="2705029"/>
    <lineage>
        <taxon>Bacteria</taxon>
        <taxon>Bacillati</taxon>
        <taxon>Actinomycetota</taxon>
        <taxon>Actinomycetes</taxon>
        <taxon>Kitasatosporales</taxon>
        <taxon>Streptomycetaceae</taxon>
        <taxon>Streptomyces</taxon>
    </lineage>
</organism>
<gene>
    <name evidence="3" type="ORF">SCWH03_35700</name>
</gene>
<sequence length="461" mass="46365">MADPARTALRGLTVPPRARLVVAAGLLLTVLWPGVPAARAVPAEPASYGAGAVSYGAGPASYGAARASYPAAPASYAAGPAPHTAGDAEPVVRLSTAQAGKGGDITVSGSGWRPETLLMLLICGQSEPGRGVIGGTNSCANAEGRAVTTDAGGAFSTGLPVAEPPEPCPCVVHVATVTGERTVVDRPFTVAGHSTAPLPPQTGAGRLSVLTTAELTGASGLLVWFGAPPGRELVFTVGNIGTAPVEDPVFRVGTAHGVYAPRWEERQWRGTVQPGRKARITLPVRLPAGAHGDYRVSVRYGSELLVEQPWGVGRPWGVTLFWVLLAVVVPAALFRIGMAVVDRVRPRHPGRRRAGAPVAPHGTPATPATRAACPCSCPCSCPCPCPCSEPGTTAAPRRSTPAAGPAAAPAAASPAGPATAHSAPNPPSARTSAPDSTPGPAPAAIPAPEPPENGPPAKGPT</sequence>
<reference evidence="3 4" key="1">
    <citation type="submission" date="2020-02" db="EMBL/GenBank/DDBJ databases">
        <title>Whole Genome Shotgun Sequence of Streptomyces sp. strain CWH03.</title>
        <authorList>
            <person name="Dohra H."/>
            <person name="Kodani S."/>
            <person name="Yamamura H."/>
        </authorList>
    </citation>
    <scope>NUCLEOTIDE SEQUENCE [LARGE SCALE GENOMIC DNA]</scope>
    <source>
        <strain evidence="3 4">CWH03</strain>
    </source>
</reference>
<evidence type="ECO:0000313" key="3">
    <source>
        <dbReference type="EMBL" id="GFH37332.1"/>
    </source>
</evidence>
<dbReference type="EMBL" id="BLLG01000009">
    <property type="protein sequence ID" value="GFH37332.1"/>
    <property type="molecule type" value="Genomic_DNA"/>
</dbReference>
<dbReference type="RefSeq" id="WP_254076805.1">
    <property type="nucleotide sequence ID" value="NZ_BLLG01000009.1"/>
</dbReference>
<keyword evidence="4" id="KW-1185">Reference proteome</keyword>
<dbReference type="AlphaFoldDB" id="A0A6A0AWT9"/>
<dbReference type="InterPro" id="IPR027273">
    <property type="entry name" value="Neocarzinostatin-like"/>
</dbReference>
<feature type="compositionally biased region" description="Pro residues" evidence="1">
    <location>
        <begin position="437"/>
        <end position="461"/>
    </location>
</feature>
<dbReference type="Gene3D" id="2.60.40.230">
    <property type="entry name" value="Neocarzinostatin-like"/>
    <property type="match status" value="1"/>
</dbReference>
<feature type="compositionally biased region" description="Low complexity" evidence="1">
    <location>
        <begin position="392"/>
        <end position="423"/>
    </location>
</feature>
<feature type="transmembrane region" description="Helical" evidence="2">
    <location>
        <begin position="320"/>
        <end position="341"/>
    </location>
</feature>
<protein>
    <submittedName>
        <fullName evidence="3">Uncharacterized protein</fullName>
    </submittedName>
</protein>
<dbReference type="Proteomes" id="UP000484988">
    <property type="component" value="Unassembled WGS sequence"/>
</dbReference>
<evidence type="ECO:0000313" key="4">
    <source>
        <dbReference type="Proteomes" id="UP000484988"/>
    </source>
</evidence>
<keyword evidence="2" id="KW-1133">Transmembrane helix</keyword>
<comment type="caution">
    <text evidence="3">The sequence shown here is derived from an EMBL/GenBank/DDBJ whole genome shotgun (WGS) entry which is preliminary data.</text>
</comment>
<evidence type="ECO:0000256" key="1">
    <source>
        <dbReference type="SAM" id="MobiDB-lite"/>
    </source>
</evidence>
<keyword evidence="2" id="KW-0472">Membrane</keyword>